<organism evidence="1 2">
    <name type="scientific">Anabaenopsis circularis NIES-21</name>
    <dbReference type="NCBI Taxonomy" id="1085406"/>
    <lineage>
        <taxon>Bacteria</taxon>
        <taxon>Bacillati</taxon>
        <taxon>Cyanobacteriota</taxon>
        <taxon>Cyanophyceae</taxon>
        <taxon>Nostocales</taxon>
        <taxon>Nodulariaceae</taxon>
        <taxon>Anabaenopsis</taxon>
    </lineage>
</organism>
<keyword evidence="2" id="KW-1185">Reference proteome</keyword>
<evidence type="ECO:0000313" key="1">
    <source>
        <dbReference type="EMBL" id="BAY14800.1"/>
    </source>
</evidence>
<gene>
    <name evidence="1" type="ORF">NIES21_05840</name>
</gene>
<dbReference type="AlphaFoldDB" id="A0A1Z4GBA9"/>
<protein>
    <submittedName>
        <fullName evidence="1">Uncharacterized protein</fullName>
    </submittedName>
</protein>
<reference evidence="1 2" key="1">
    <citation type="submission" date="2017-06" db="EMBL/GenBank/DDBJ databases">
        <title>Genome sequencing of cyanobaciteial culture collection at National Institute for Environmental Studies (NIES).</title>
        <authorList>
            <person name="Hirose Y."/>
            <person name="Shimura Y."/>
            <person name="Fujisawa T."/>
            <person name="Nakamura Y."/>
            <person name="Kawachi M."/>
        </authorList>
    </citation>
    <scope>NUCLEOTIDE SEQUENCE [LARGE SCALE GENOMIC DNA]</scope>
    <source>
        <strain evidence="1 2">NIES-21</strain>
    </source>
</reference>
<evidence type="ECO:0000313" key="2">
    <source>
        <dbReference type="Proteomes" id="UP000218287"/>
    </source>
</evidence>
<dbReference type="Proteomes" id="UP000218287">
    <property type="component" value="Chromosome"/>
</dbReference>
<dbReference type="EMBL" id="AP018174">
    <property type="protein sequence ID" value="BAY14800.1"/>
    <property type="molecule type" value="Genomic_DNA"/>
</dbReference>
<proteinExistence type="predicted"/>
<sequence>MANKLYLVAIAALNKHSKRYELTVCTAEVEPDKEDKLEDKVNNMALTIYPLNKYSQRQIQTQLVDQETISRCI</sequence>
<accession>A0A1Z4GBA9</accession>
<name>A0A1Z4GBA9_9CYAN</name>